<dbReference type="SUPFAM" id="SSF55486">
    <property type="entry name" value="Metalloproteases ('zincins'), catalytic domain"/>
    <property type="match status" value="1"/>
</dbReference>
<sequence>MRIRIFFLLIVVVSLALMGNSQAAMGGIKLKDFPGNSVLVKSLSLHSGQDLGRIIILPLEEFDQEEAARMIERLDQLPLSLLSKIRQEGISLKLFTGQLTDNPTASHLAGLTPRGYKNKETTWDDVPGIGGGRTVLVKIGYSGKGMGHGSVNLELHELAHSIDRFVLSEIRFNKKFQGIWKEEKAKLFPGQPYFLTFPEEYFAETFAMFYMGGEERLRLKEKAPLTWQFFSTLN</sequence>
<feature type="domain" description="ATLF-like" evidence="4">
    <location>
        <begin position="48"/>
        <end position="234"/>
    </location>
</feature>
<dbReference type="GO" id="GO:0005576">
    <property type="term" value="C:extracellular region"/>
    <property type="evidence" value="ECO:0007669"/>
    <property type="project" value="UniProtKB-SubCell"/>
</dbReference>
<dbReference type="Gene3D" id="3.40.390.10">
    <property type="entry name" value="Collagenase (Catalytic Domain)"/>
    <property type="match status" value="1"/>
</dbReference>
<dbReference type="RefSeq" id="WP_148974341.1">
    <property type="nucleotide sequence ID" value="NZ_JBNIKU010000001.1"/>
</dbReference>
<dbReference type="Proteomes" id="UP000322139">
    <property type="component" value="Unassembled WGS sequence"/>
</dbReference>
<dbReference type="AlphaFoldDB" id="A0A5D4RH71"/>
<feature type="chain" id="PRO_5023045408" evidence="3">
    <location>
        <begin position="24"/>
        <end position="234"/>
    </location>
</feature>
<name>A0A5D4RH71_9BACI</name>
<dbReference type="InterPro" id="IPR047568">
    <property type="entry name" value="ATLF-like_dom"/>
</dbReference>
<evidence type="ECO:0000256" key="1">
    <source>
        <dbReference type="ARBA" id="ARBA00004613"/>
    </source>
</evidence>
<evidence type="ECO:0000313" key="6">
    <source>
        <dbReference type="Proteomes" id="UP000322139"/>
    </source>
</evidence>
<dbReference type="GO" id="GO:0008237">
    <property type="term" value="F:metallopeptidase activity"/>
    <property type="evidence" value="ECO:0007669"/>
    <property type="project" value="InterPro"/>
</dbReference>
<accession>A0A5D4RH71</accession>
<keyword evidence="3" id="KW-0732">Signal</keyword>
<evidence type="ECO:0000256" key="3">
    <source>
        <dbReference type="SAM" id="SignalP"/>
    </source>
</evidence>
<evidence type="ECO:0000259" key="4">
    <source>
        <dbReference type="PROSITE" id="PS51995"/>
    </source>
</evidence>
<keyword evidence="2" id="KW-0964">Secreted</keyword>
<comment type="subcellular location">
    <subcellularLocation>
        <location evidence="1">Secreted</location>
    </subcellularLocation>
</comment>
<proteinExistence type="predicted"/>
<dbReference type="EMBL" id="VTER01000004">
    <property type="protein sequence ID" value="TYS49194.1"/>
    <property type="molecule type" value="Genomic_DNA"/>
</dbReference>
<dbReference type="CDD" id="cd20183">
    <property type="entry name" value="M34_PPEP"/>
    <property type="match status" value="1"/>
</dbReference>
<dbReference type="InterPro" id="IPR024079">
    <property type="entry name" value="MetalloPept_cat_dom_sf"/>
</dbReference>
<dbReference type="Pfam" id="PF07737">
    <property type="entry name" value="ATLF"/>
    <property type="match status" value="1"/>
</dbReference>
<comment type="caution">
    <text evidence="5">The sequence shown here is derived from an EMBL/GenBank/DDBJ whole genome shotgun (WGS) entry which is preliminary data.</text>
</comment>
<reference evidence="5 6" key="1">
    <citation type="submission" date="2019-08" db="EMBL/GenBank/DDBJ databases">
        <title>Bacillus genomes from the desert of Cuatro Cienegas, Coahuila.</title>
        <authorList>
            <person name="Olmedo-Alvarez G."/>
        </authorList>
    </citation>
    <scope>NUCLEOTIDE SEQUENCE [LARGE SCALE GENOMIC DNA]</scope>
    <source>
        <strain evidence="5 6">CH446_14T</strain>
    </source>
</reference>
<evidence type="ECO:0000256" key="2">
    <source>
        <dbReference type="ARBA" id="ARBA00022525"/>
    </source>
</evidence>
<dbReference type="PROSITE" id="PS51995">
    <property type="entry name" value="ATLF"/>
    <property type="match status" value="1"/>
</dbReference>
<feature type="signal peptide" evidence="3">
    <location>
        <begin position="1"/>
        <end position="23"/>
    </location>
</feature>
<dbReference type="InterPro" id="IPR014781">
    <property type="entry name" value="Anthrax_toxin_lethal/edema_N/C"/>
</dbReference>
<evidence type="ECO:0000313" key="5">
    <source>
        <dbReference type="EMBL" id="TYS49194.1"/>
    </source>
</evidence>
<protein>
    <submittedName>
        <fullName evidence="5">Toxin</fullName>
    </submittedName>
</protein>
<organism evidence="5 6">
    <name type="scientific">Bacillus infantis</name>
    <dbReference type="NCBI Taxonomy" id="324767"/>
    <lineage>
        <taxon>Bacteria</taxon>
        <taxon>Bacillati</taxon>
        <taxon>Bacillota</taxon>
        <taxon>Bacilli</taxon>
        <taxon>Bacillales</taxon>
        <taxon>Bacillaceae</taxon>
        <taxon>Bacillus</taxon>
    </lineage>
</organism>
<gene>
    <name evidence="5" type="ORF">FZD51_08195</name>
</gene>